<dbReference type="PANTHER" id="PTHR24321">
    <property type="entry name" value="DEHYDROGENASES, SHORT CHAIN"/>
    <property type="match status" value="1"/>
</dbReference>
<name>I4CST1_STUST</name>
<dbReference type="AlphaFoldDB" id="I4CST1"/>
<accession>I4CST1</accession>
<evidence type="ECO:0000313" key="4">
    <source>
        <dbReference type="Proteomes" id="UP000006063"/>
    </source>
</evidence>
<dbReference type="InterPro" id="IPR020904">
    <property type="entry name" value="Sc_DH/Rdtase_CS"/>
</dbReference>
<dbReference type="PATRIC" id="fig|1196835.3.peg.1899"/>
<dbReference type="PRINTS" id="PR00081">
    <property type="entry name" value="GDHRDH"/>
</dbReference>
<reference evidence="3 4" key="1">
    <citation type="journal article" date="2012" name="J. Bacteriol.">
        <title>Complete Genome Sequence of the Naphthalene-Degrading Bacterium Pseudomonas stutzeri AN10 (CCUG 29243).</title>
        <authorList>
            <person name="Brunet-Galmes I."/>
            <person name="Busquets A."/>
            <person name="Pena A."/>
            <person name="Gomila M."/>
            <person name="Nogales B."/>
            <person name="Garcia-Valdes E."/>
            <person name="Lalucat J."/>
            <person name="Bennasar A."/>
            <person name="Bosch R."/>
        </authorList>
    </citation>
    <scope>NUCLEOTIDE SEQUENCE [LARGE SCALE GENOMIC DNA]</scope>
    <source>
        <strain evidence="3 4">CCUG 29243</strain>
    </source>
</reference>
<dbReference type="Proteomes" id="UP000006063">
    <property type="component" value="Chromosome"/>
</dbReference>
<dbReference type="KEGG" id="psc:A458_09470"/>
<protein>
    <submittedName>
        <fullName evidence="3">Short-chain dehydrogenase</fullName>
    </submittedName>
</protein>
<comment type="similarity">
    <text evidence="1">Belongs to the short-chain dehydrogenases/reductases (SDR) family.</text>
</comment>
<dbReference type="HOGENOM" id="CLU_010194_47_12_6"/>
<evidence type="ECO:0000313" key="3">
    <source>
        <dbReference type="EMBL" id="AFM33138.1"/>
    </source>
</evidence>
<dbReference type="InterPro" id="IPR036291">
    <property type="entry name" value="NAD(P)-bd_dom_sf"/>
</dbReference>
<dbReference type="Pfam" id="PF13561">
    <property type="entry name" value="adh_short_C2"/>
    <property type="match status" value="1"/>
</dbReference>
<gene>
    <name evidence="3" type="ORF">A458_09470</name>
</gene>
<dbReference type="InterPro" id="IPR002347">
    <property type="entry name" value="SDR_fam"/>
</dbReference>
<dbReference type="PROSITE" id="PS00061">
    <property type="entry name" value="ADH_SHORT"/>
    <property type="match status" value="1"/>
</dbReference>
<sequence length="143" mass="14455">MTDSNHIVVQEVAGKVALVTGAASGIGRAIALLLHDRGAKVIAAYTASKGALAQLTRTLALEAIEHGIRVNAIGVGDVVTNILNDVVEDGPGFLAQHGEAAPIGRAAQPEEIAEIVAFLASERASFMVGSVVMADGGMTVTAG</sequence>
<dbReference type="PANTHER" id="PTHR24321:SF8">
    <property type="entry name" value="ESTRADIOL 17-BETA-DEHYDROGENASE 8-RELATED"/>
    <property type="match status" value="1"/>
</dbReference>
<dbReference type="RefSeq" id="WP_014820111.1">
    <property type="nucleotide sequence ID" value="NC_018028.1"/>
</dbReference>
<evidence type="ECO:0000256" key="2">
    <source>
        <dbReference type="ARBA" id="ARBA00023002"/>
    </source>
</evidence>
<proteinExistence type="inferred from homology"/>
<dbReference type="SUPFAM" id="SSF51735">
    <property type="entry name" value="NAD(P)-binding Rossmann-fold domains"/>
    <property type="match status" value="2"/>
</dbReference>
<evidence type="ECO:0000256" key="1">
    <source>
        <dbReference type="ARBA" id="ARBA00006484"/>
    </source>
</evidence>
<dbReference type="GO" id="GO:0016491">
    <property type="term" value="F:oxidoreductase activity"/>
    <property type="evidence" value="ECO:0007669"/>
    <property type="project" value="UniProtKB-KW"/>
</dbReference>
<organism evidence="3 4">
    <name type="scientific">Stutzerimonas stutzeri CCUG 29243</name>
    <dbReference type="NCBI Taxonomy" id="1196835"/>
    <lineage>
        <taxon>Bacteria</taxon>
        <taxon>Pseudomonadati</taxon>
        <taxon>Pseudomonadota</taxon>
        <taxon>Gammaproteobacteria</taxon>
        <taxon>Pseudomonadales</taxon>
        <taxon>Pseudomonadaceae</taxon>
        <taxon>Stutzerimonas</taxon>
    </lineage>
</organism>
<dbReference type="EMBL" id="CP003677">
    <property type="protein sequence ID" value="AFM33138.1"/>
    <property type="molecule type" value="Genomic_DNA"/>
</dbReference>
<dbReference type="Gene3D" id="3.40.50.720">
    <property type="entry name" value="NAD(P)-binding Rossmann-like Domain"/>
    <property type="match status" value="2"/>
</dbReference>
<keyword evidence="2" id="KW-0560">Oxidoreductase</keyword>
<dbReference type="eggNOG" id="COG1028">
    <property type="taxonomic scope" value="Bacteria"/>
</dbReference>